<reference evidence="12 13" key="2">
    <citation type="journal article" date="2017" name="Genome Announc.">
        <title>Draft Genome Sequences of Four Alkaliphilic Bacteria Belonging to the Anaerobacillus Genus.</title>
        <authorList>
            <person name="Bassil N.M."/>
            <person name="Lloyd J.R."/>
        </authorList>
    </citation>
    <scope>NUCLEOTIDE SEQUENCE [LARGE SCALE GENOMIC DNA]</scope>
    <source>
        <strain evidence="12 13">NB2006</strain>
    </source>
</reference>
<keyword evidence="3 8" id="KW-0472">Membrane</keyword>
<dbReference type="PROSITE" id="PS50885">
    <property type="entry name" value="HAMP"/>
    <property type="match status" value="1"/>
</dbReference>
<dbReference type="Pfam" id="PF00015">
    <property type="entry name" value="MCPsignal"/>
    <property type="match status" value="1"/>
</dbReference>
<keyword evidence="8" id="KW-1133">Transmembrane helix</keyword>
<dbReference type="PANTHER" id="PTHR32089">
    <property type="entry name" value="METHYL-ACCEPTING CHEMOTAXIS PROTEIN MCPB"/>
    <property type="match status" value="1"/>
</dbReference>
<dbReference type="PROSITE" id="PS50111">
    <property type="entry name" value="CHEMOTAXIS_TRANSDUC_2"/>
    <property type="match status" value="1"/>
</dbReference>
<dbReference type="Proteomes" id="UP000180175">
    <property type="component" value="Chromosome"/>
</dbReference>
<organism evidence="11 13">
    <name type="scientific">Anaerobacillus isosaccharinicus</name>
    <dbReference type="NCBI Taxonomy" id="1532552"/>
    <lineage>
        <taxon>Bacteria</taxon>
        <taxon>Bacillati</taxon>
        <taxon>Bacillota</taxon>
        <taxon>Bacilli</taxon>
        <taxon>Bacillales</taxon>
        <taxon>Bacillaceae</taxon>
        <taxon>Anaerobacillus</taxon>
    </lineage>
</organism>
<evidence type="ECO:0000256" key="2">
    <source>
        <dbReference type="ARBA" id="ARBA00022475"/>
    </source>
</evidence>
<dbReference type="SUPFAM" id="SSF58104">
    <property type="entry name" value="Methyl-accepting chemotaxis protein (MCP) signaling domain"/>
    <property type="match status" value="1"/>
</dbReference>
<dbReference type="CDD" id="cd11386">
    <property type="entry name" value="MCP_signal"/>
    <property type="match status" value="1"/>
</dbReference>
<sequence>MNNRNNMNLKCFLFVLIPMLLLVFSSFIIAHRGLELMMSAILMALLALFFTTMIVVLFSKYITKPLAIVSNQLKDIADGNLSIDPMVKNSGEIGMLALSSNQMVQSLRIMVEHLGSTSSLLATSAEELNLSTEQTSLATQQVAASIEHVVRGSEAQLEEIHLGQDVLKDVNKTIMEILSSVENATTLVQETLRLASDGSTEVRKSTEQMKVIEGKISNLEKLINNLGERSANISKVANLITAIADQTNLLSLNAAIEAARAGEHGKGFAVVADEVRKLAEQSSLSAKEIGNSINIIEGDINEVMTSMTEGIREVSTGRELVNTVGTKFSSIHKSVTDVAHRTEAVYKATKQMTDSNALSETVRKTKEFAMMNAAATQEVSAQTEEQLAIVQEIQASAGALAKLAADLERYTYQFKVE</sequence>
<dbReference type="RefSeq" id="WP_071318053.1">
    <property type="nucleotide sequence ID" value="NZ_CP063356.2"/>
</dbReference>
<evidence type="ECO:0000256" key="6">
    <source>
        <dbReference type="PROSITE-ProRule" id="PRU00284"/>
    </source>
</evidence>
<evidence type="ECO:0000259" key="9">
    <source>
        <dbReference type="PROSITE" id="PS50111"/>
    </source>
</evidence>
<feature type="transmembrane region" description="Helical" evidence="8">
    <location>
        <begin position="36"/>
        <end position="58"/>
    </location>
</feature>
<reference evidence="12 13" key="3">
    <citation type="journal article" date="2019" name="Int. J. Syst. Evol. Microbiol.">
        <title>Anaerobacillus isosaccharinicus sp. nov., an alkaliphilic bacterium which degrades isosaccharinic acid.</title>
        <authorList>
            <person name="Bassil N.M."/>
            <person name="Lloyd J.R."/>
        </authorList>
    </citation>
    <scope>NUCLEOTIDE SEQUENCE [LARGE SCALE GENOMIC DNA]</scope>
    <source>
        <strain evidence="12 13">NB2006</strain>
    </source>
</reference>
<keyword evidence="4 6" id="KW-0807">Transducer</keyword>
<dbReference type="Gene3D" id="1.10.287.950">
    <property type="entry name" value="Methyl-accepting chemotaxis protein"/>
    <property type="match status" value="1"/>
</dbReference>
<name>A0A1S2LG20_9BACI</name>
<reference evidence="11 13" key="1">
    <citation type="submission" date="2016-10" db="EMBL/GenBank/DDBJ databases">
        <title>Draft genome sequences of four alkaliphilic bacteria belonging to the Anaerobacillus genus.</title>
        <authorList>
            <person name="Bassil N.M."/>
            <person name="Lloyd J.R."/>
        </authorList>
    </citation>
    <scope>NUCLEOTIDE SEQUENCE [LARGE SCALE GENOMIC DNA]</scope>
    <source>
        <strain evidence="11 13">NB2006</strain>
    </source>
</reference>
<feature type="domain" description="Methyl-accepting transducer" evidence="9">
    <location>
        <begin position="131"/>
        <end position="401"/>
    </location>
</feature>
<gene>
    <name evidence="12" type="ORF">AWH56_022650</name>
    <name evidence="11" type="ORF">AWH56_16220</name>
</gene>
<evidence type="ECO:0000256" key="8">
    <source>
        <dbReference type="SAM" id="Phobius"/>
    </source>
</evidence>
<evidence type="ECO:0000313" key="13">
    <source>
        <dbReference type="Proteomes" id="UP000180175"/>
    </source>
</evidence>
<keyword evidence="7" id="KW-0175">Coiled coil</keyword>
<dbReference type="EMBL" id="CP063356">
    <property type="protein sequence ID" value="QOY35453.1"/>
    <property type="molecule type" value="Genomic_DNA"/>
</dbReference>
<evidence type="ECO:0000313" key="12">
    <source>
        <dbReference type="EMBL" id="QOY35453.1"/>
    </source>
</evidence>
<dbReference type="SMART" id="SM00304">
    <property type="entry name" value="HAMP"/>
    <property type="match status" value="1"/>
</dbReference>
<dbReference type="Pfam" id="PF00672">
    <property type="entry name" value="HAMP"/>
    <property type="match status" value="1"/>
</dbReference>
<dbReference type="EMBL" id="LQXD01000142">
    <property type="protein sequence ID" value="OIJ11023.1"/>
    <property type="molecule type" value="Genomic_DNA"/>
</dbReference>
<accession>A0A1S2LG20</accession>
<feature type="coiled-coil region" evidence="7">
    <location>
        <begin position="202"/>
        <end position="229"/>
    </location>
</feature>
<evidence type="ECO:0000256" key="4">
    <source>
        <dbReference type="ARBA" id="ARBA00023224"/>
    </source>
</evidence>
<keyword evidence="13" id="KW-1185">Reference proteome</keyword>
<evidence type="ECO:0000256" key="1">
    <source>
        <dbReference type="ARBA" id="ARBA00004236"/>
    </source>
</evidence>
<feature type="transmembrane region" description="Helical" evidence="8">
    <location>
        <begin position="12"/>
        <end position="30"/>
    </location>
</feature>
<evidence type="ECO:0000256" key="7">
    <source>
        <dbReference type="SAM" id="Coils"/>
    </source>
</evidence>
<feature type="domain" description="HAMP" evidence="10">
    <location>
        <begin position="60"/>
        <end position="112"/>
    </location>
</feature>
<evidence type="ECO:0000313" key="11">
    <source>
        <dbReference type="EMBL" id="OIJ11023.1"/>
    </source>
</evidence>
<keyword evidence="8" id="KW-0812">Transmembrane</keyword>
<evidence type="ECO:0000259" key="10">
    <source>
        <dbReference type="PROSITE" id="PS50885"/>
    </source>
</evidence>
<reference evidence="12" key="4">
    <citation type="submission" date="2020-10" db="EMBL/GenBank/DDBJ databases">
        <authorList>
            <person name="Bassil N.M."/>
            <person name="Lloyd J.R."/>
        </authorList>
    </citation>
    <scope>NUCLEOTIDE SEQUENCE</scope>
    <source>
        <strain evidence="12">NB2006</strain>
    </source>
</reference>
<dbReference type="Gene3D" id="6.10.340.10">
    <property type="match status" value="1"/>
</dbReference>
<keyword evidence="2" id="KW-1003">Cell membrane</keyword>
<dbReference type="PANTHER" id="PTHR32089:SF112">
    <property type="entry name" value="LYSOZYME-LIKE PROTEIN-RELATED"/>
    <property type="match status" value="1"/>
</dbReference>
<dbReference type="GO" id="GO:0005886">
    <property type="term" value="C:plasma membrane"/>
    <property type="evidence" value="ECO:0007669"/>
    <property type="project" value="UniProtKB-SubCell"/>
</dbReference>
<protein>
    <submittedName>
        <fullName evidence="12">Methyl-accepting chemotaxis protein</fullName>
    </submittedName>
</protein>
<dbReference type="KEGG" id="aia:AWH56_022650"/>
<proteinExistence type="inferred from homology"/>
<dbReference type="OrthoDB" id="107771at2"/>
<dbReference type="InterPro" id="IPR004089">
    <property type="entry name" value="MCPsignal_dom"/>
</dbReference>
<dbReference type="AlphaFoldDB" id="A0A1S2LG20"/>
<comment type="similarity">
    <text evidence="5">Belongs to the methyl-accepting chemotaxis (MCP) protein family.</text>
</comment>
<dbReference type="GO" id="GO:0007165">
    <property type="term" value="P:signal transduction"/>
    <property type="evidence" value="ECO:0007669"/>
    <property type="project" value="UniProtKB-KW"/>
</dbReference>
<evidence type="ECO:0000256" key="3">
    <source>
        <dbReference type="ARBA" id="ARBA00023136"/>
    </source>
</evidence>
<dbReference type="SMART" id="SM00283">
    <property type="entry name" value="MA"/>
    <property type="match status" value="1"/>
</dbReference>
<evidence type="ECO:0000256" key="5">
    <source>
        <dbReference type="ARBA" id="ARBA00029447"/>
    </source>
</evidence>
<comment type="subcellular location">
    <subcellularLocation>
        <location evidence="1">Cell membrane</location>
    </subcellularLocation>
</comment>
<dbReference type="InterPro" id="IPR003660">
    <property type="entry name" value="HAMP_dom"/>
</dbReference>
<dbReference type="CDD" id="cd06225">
    <property type="entry name" value="HAMP"/>
    <property type="match status" value="1"/>
</dbReference>